<keyword evidence="4" id="KW-0472">Membrane</keyword>
<keyword evidence="4" id="KW-0812">Transmembrane</keyword>
<dbReference type="CDD" id="cd00179">
    <property type="entry name" value="SynN"/>
    <property type="match status" value="1"/>
</dbReference>
<dbReference type="Proteomes" id="UP001642487">
    <property type="component" value="Chromosome 4"/>
</dbReference>
<dbReference type="PROSITE" id="PS50192">
    <property type="entry name" value="T_SNARE"/>
    <property type="match status" value="1"/>
</dbReference>
<comment type="similarity">
    <text evidence="1">Belongs to the syntaxin family.</text>
</comment>
<dbReference type="SUPFAM" id="SSF47661">
    <property type="entry name" value="t-snare proteins"/>
    <property type="match status" value="1"/>
</dbReference>
<protein>
    <recommendedName>
        <fullName evidence="5">t-SNARE coiled-coil homology domain-containing protein</fullName>
    </recommendedName>
</protein>
<evidence type="ECO:0000256" key="2">
    <source>
        <dbReference type="ARBA" id="ARBA00022927"/>
    </source>
</evidence>
<evidence type="ECO:0000256" key="4">
    <source>
        <dbReference type="SAM" id="Phobius"/>
    </source>
</evidence>
<evidence type="ECO:0000313" key="6">
    <source>
        <dbReference type="EMBL" id="CAK9320673.1"/>
    </source>
</evidence>
<dbReference type="PANTHER" id="PTHR19957">
    <property type="entry name" value="SYNTAXIN"/>
    <property type="match status" value="1"/>
</dbReference>
<dbReference type="Gene3D" id="1.20.58.70">
    <property type="match status" value="1"/>
</dbReference>
<dbReference type="SMART" id="SM00397">
    <property type="entry name" value="t_SNARE"/>
    <property type="match status" value="1"/>
</dbReference>
<feature type="domain" description="T-SNARE coiled-coil homology" evidence="5">
    <location>
        <begin position="218"/>
        <end position="274"/>
    </location>
</feature>
<evidence type="ECO:0000313" key="7">
    <source>
        <dbReference type="Proteomes" id="UP001642487"/>
    </source>
</evidence>
<sequence>MNDLMTKSFLNYVELKKQAQRDAAGGGGGDGFDIESGGQELNPMEEQNLSLFFEQVDEIKTQMEETTNLLVDIQKLNQEAKSTHNAKILRGIRDRIDSDMVSILRRARILKEKLASLDQSNTANRLISVAYGEGTAVDRTRTSVTNGLRVKLREMMNEFQRLREKVVADHKEDLRRRYFGANGEQPSDEQVEKIMTGSLQLETFEGKLSETELGDRVRHESVMDIQRSLNKLHQVFLDMAILVESEGEKMEDIEENVAKAGKFINGGTRSLHYANQMKRKNKKWVYWVWAIIFVILLVCIVSMLVC</sequence>
<keyword evidence="2" id="KW-0813">Transport</keyword>
<keyword evidence="7" id="KW-1185">Reference proteome</keyword>
<evidence type="ECO:0000256" key="3">
    <source>
        <dbReference type="SAM" id="MobiDB-lite"/>
    </source>
</evidence>
<proteinExistence type="inferred from homology"/>
<evidence type="ECO:0000256" key="1">
    <source>
        <dbReference type="ARBA" id="ARBA00009063"/>
    </source>
</evidence>
<accession>A0ABP0YJL6</accession>
<evidence type="ECO:0000259" key="5">
    <source>
        <dbReference type="PROSITE" id="PS50192"/>
    </source>
</evidence>
<dbReference type="Pfam" id="PF00804">
    <property type="entry name" value="Syntaxin"/>
    <property type="match status" value="1"/>
</dbReference>
<keyword evidence="4" id="KW-1133">Transmembrane helix</keyword>
<reference evidence="6 7" key="1">
    <citation type="submission" date="2024-03" db="EMBL/GenBank/DDBJ databases">
        <authorList>
            <person name="Gkanogiannis A."/>
            <person name="Becerra Lopez-Lavalle L."/>
        </authorList>
    </citation>
    <scope>NUCLEOTIDE SEQUENCE [LARGE SCALE GENOMIC DNA]</scope>
</reference>
<dbReference type="InterPro" id="IPR045242">
    <property type="entry name" value="Syntaxin"/>
</dbReference>
<dbReference type="EMBL" id="OZ021738">
    <property type="protein sequence ID" value="CAK9320673.1"/>
    <property type="molecule type" value="Genomic_DNA"/>
</dbReference>
<feature type="region of interest" description="Disordered" evidence="3">
    <location>
        <begin position="21"/>
        <end position="40"/>
    </location>
</feature>
<keyword evidence="2" id="KW-0653">Protein transport</keyword>
<name>A0ABP0YJL6_9ROSI</name>
<dbReference type="Gene3D" id="1.20.5.110">
    <property type="match status" value="1"/>
</dbReference>
<dbReference type="SMART" id="SM00503">
    <property type="entry name" value="SynN"/>
    <property type="match status" value="1"/>
</dbReference>
<feature type="transmembrane region" description="Helical" evidence="4">
    <location>
        <begin position="284"/>
        <end position="305"/>
    </location>
</feature>
<dbReference type="PANTHER" id="PTHR19957:SF123">
    <property type="entry name" value="SYNTAXIN-112"/>
    <property type="match status" value="1"/>
</dbReference>
<dbReference type="InterPro" id="IPR006011">
    <property type="entry name" value="Syntaxin_N"/>
</dbReference>
<gene>
    <name evidence="6" type="ORF">CITCOLO1_LOCUS12728</name>
</gene>
<dbReference type="CDD" id="cd15848">
    <property type="entry name" value="SNARE_syntaxin1-like"/>
    <property type="match status" value="1"/>
</dbReference>
<dbReference type="InterPro" id="IPR010989">
    <property type="entry name" value="SNARE"/>
</dbReference>
<dbReference type="Pfam" id="PF05739">
    <property type="entry name" value="SNARE"/>
    <property type="match status" value="1"/>
</dbReference>
<organism evidence="6 7">
    <name type="scientific">Citrullus colocynthis</name>
    <name type="common">colocynth</name>
    <dbReference type="NCBI Taxonomy" id="252529"/>
    <lineage>
        <taxon>Eukaryota</taxon>
        <taxon>Viridiplantae</taxon>
        <taxon>Streptophyta</taxon>
        <taxon>Embryophyta</taxon>
        <taxon>Tracheophyta</taxon>
        <taxon>Spermatophyta</taxon>
        <taxon>Magnoliopsida</taxon>
        <taxon>eudicotyledons</taxon>
        <taxon>Gunneridae</taxon>
        <taxon>Pentapetalae</taxon>
        <taxon>rosids</taxon>
        <taxon>fabids</taxon>
        <taxon>Cucurbitales</taxon>
        <taxon>Cucurbitaceae</taxon>
        <taxon>Benincaseae</taxon>
        <taxon>Citrullus</taxon>
    </lineage>
</organism>
<dbReference type="InterPro" id="IPR000727">
    <property type="entry name" value="T_SNARE_dom"/>
</dbReference>